<dbReference type="Gene3D" id="3.40.1580.30">
    <property type="entry name" value="Domain of unknown function (DUF5066)"/>
    <property type="match status" value="1"/>
</dbReference>
<organism evidence="1">
    <name type="scientific">Salmonella infantis</name>
    <dbReference type="NCBI Taxonomy" id="595"/>
    <lineage>
        <taxon>Bacteria</taxon>
        <taxon>Pseudomonadati</taxon>
        <taxon>Pseudomonadota</taxon>
        <taxon>Gammaproteobacteria</taxon>
        <taxon>Enterobacterales</taxon>
        <taxon>Enterobacteriaceae</taxon>
        <taxon>Salmonella</taxon>
    </lineage>
</organism>
<dbReference type="InterPro" id="IPR031990">
    <property type="entry name" value="DUF5066"/>
</dbReference>
<reference evidence="1" key="2">
    <citation type="submission" date="2019-10" db="EMBL/GenBank/DDBJ databases">
        <authorList>
            <consortium name="NCBI Pathogen Detection Project"/>
        </authorList>
    </citation>
    <scope>NUCLEOTIDE SEQUENCE</scope>
    <source>
        <strain evidence="1">11-3383</strain>
    </source>
</reference>
<sequence>MDISLANLIELVKKINRNKVPTPMSAEEISRL</sequence>
<dbReference type="AlphaFoldDB" id="A0A6V8U4E5"/>
<gene>
    <name evidence="1" type="ORF">GDG78_13325</name>
</gene>
<proteinExistence type="predicted"/>
<accession>A0A6V8U4E5</accession>
<dbReference type="EMBL" id="DAAAAI010000041">
    <property type="protein sequence ID" value="HAA0015465.1"/>
    <property type="molecule type" value="Genomic_DNA"/>
</dbReference>
<dbReference type="Pfam" id="PF16728">
    <property type="entry name" value="DUF5066"/>
    <property type="match status" value="1"/>
</dbReference>
<reference evidence="1" key="1">
    <citation type="journal article" date="2018" name="Genome Biol.">
        <title>SKESA: strategic k-mer extension for scrupulous assemblies.</title>
        <authorList>
            <person name="Souvorov A."/>
            <person name="Agarwala R."/>
            <person name="Lipman D.J."/>
        </authorList>
    </citation>
    <scope>NUCLEOTIDE SEQUENCE</scope>
    <source>
        <strain evidence="1">11-3383</strain>
    </source>
</reference>
<name>A0A6V8U4E5_SALIN</name>
<feature type="non-terminal residue" evidence="1">
    <location>
        <position position="32"/>
    </location>
</feature>
<evidence type="ECO:0000313" key="1">
    <source>
        <dbReference type="EMBL" id="HAA0015465.1"/>
    </source>
</evidence>
<comment type="caution">
    <text evidence="1">The sequence shown here is derived from an EMBL/GenBank/DDBJ whole genome shotgun (WGS) entry which is preliminary data.</text>
</comment>
<protein>
    <submittedName>
        <fullName evidence="1">DUF5066 family protein</fullName>
    </submittedName>
</protein>